<comment type="caution">
    <text evidence="2">The sequence shown here is derived from an EMBL/GenBank/DDBJ whole genome shotgun (WGS) entry which is preliminary data.</text>
</comment>
<evidence type="ECO:0000313" key="2">
    <source>
        <dbReference type="EMBL" id="HII59196.1"/>
    </source>
</evidence>
<keyword evidence="1" id="KW-0472">Membrane</keyword>
<feature type="transmembrane region" description="Helical" evidence="1">
    <location>
        <begin position="525"/>
        <end position="544"/>
    </location>
</feature>
<sequence length="553" mass="61713">MITNKIKIFLISLIFISGVYALQVDAPQYQPNVIHPGDDVDLWIKITNDNYDNEVKNIVVEVSPHYPFELRQVNPIKGKATISHLNPGESDTVYFKLHVDENAPSRDYEIDVKVSYDEINKEDGKETIHHYEITKIYYLHVYGIASFEINGNFSLIPSKTQTVPIEIINTGTGTAKEVNLYIGYSLNSVNAGSESVEVSAYGTTKTQEKTIYYPTAVPISNLPISPVGETKFYLGALKPDNSRVINLKLYTASNLVEGCYQIPAVITWIDEDGTKRAEQITIGAYVKGDILLGISNVVTDPKEIKPGTTYVRIDVTITNNGHAEAKDVKLKLITNKPFKDSWSNCNIKDVGNLLPGVSKTVSFYVDVDKYASAKHYKLPIEISYLDTANNKYKTEKFIDIYVKPKPLFEIITKEVNVTAGKENTVYITIKNVGSEKAERVKISAIRNSGQPFDYPIKSDTIGTLYPNQTGTGVIVIDVDKNAESKPYIITIEIRCAGDSDEGDNNVYVYQEPLKVVVNNSNSKSYWILGIIVVIAIVLVVGYVFKRKNSKDKE</sequence>
<accession>A0A832WKP1</accession>
<gene>
    <name evidence="2" type="ORF">HA335_01230</name>
</gene>
<reference evidence="2" key="1">
    <citation type="journal article" date="2020" name="bioRxiv">
        <title>A rank-normalized archaeal taxonomy based on genome phylogeny resolves widespread incomplete and uneven classifications.</title>
        <authorList>
            <person name="Rinke C."/>
            <person name="Chuvochina M."/>
            <person name="Mussig A.J."/>
            <person name="Chaumeil P.-A."/>
            <person name="Waite D.W."/>
            <person name="Whitman W.B."/>
            <person name="Parks D.H."/>
            <person name="Hugenholtz P."/>
        </authorList>
    </citation>
    <scope>NUCLEOTIDE SEQUENCE</scope>
    <source>
        <strain evidence="2">UBA8849</strain>
    </source>
</reference>
<dbReference type="SMR" id="A0A832WKP1"/>
<keyword evidence="1" id="KW-0812">Transmembrane</keyword>
<evidence type="ECO:0008006" key="4">
    <source>
        <dbReference type="Google" id="ProtNLM"/>
    </source>
</evidence>
<dbReference type="Proteomes" id="UP000645676">
    <property type="component" value="Unassembled WGS sequence"/>
</dbReference>
<dbReference type="Gene3D" id="2.60.40.10">
    <property type="entry name" value="Immunoglobulins"/>
    <property type="match status" value="2"/>
</dbReference>
<proteinExistence type="predicted"/>
<organism evidence="2 3">
    <name type="scientific">Methanocaldococcus jannaschii</name>
    <dbReference type="NCBI Taxonomy" id="2190"/>
    <lineage>
        <taxon>Archaea</taxon>
        <taxon>Methanobacteriati</taxon>
        <taxon>Methanobacteriota</taxon>
        <taxon>Methanomada group</taxon>
        <taxon>Methanococci</taxon>
        <taxon>Methanococcales</taxon>
        <taxon>Methanocaldococcaceae</taxon>
        <taxon>Methanocaldococcus</taxon>
    </lineage>
</organism>
<evidence type="ECO:0000313" key="3">
    <source>
        <dbReference type="Proteomes" id="UP000645676"/>
    </source>
</evidence>
<dbReference type="RefSeq" id="WP_010871085.1">
    <property type="nucleotide sequence ID" value="NC_000909.1"/>
</dbReference>
<protein>
    <recommendedName>
        <fullName evidence="4">CARDB domain-containing protein</fullName>
    </recommendedName>
</protein>
<dbReference type="PANTHER" id="PTHR35902">
    <property type="entry name" value="S-LAYER DOMAIN-LIKE PROTEIN-RELATED"/>
    <property type="match status" value="1"/>
</dbReference>
<dbReference type="OMA" id="SWSNCNI"/>
<name>A0A832WKP1_9EURY</name>
<dbReference type="InterPro" id="IPR013783">
    <property type="entry name" value="Ig-like_fold"/>
</dbReference>
<dbReference type="EMBL" id="DUJR01000005">
    <property type="protein sequence ID" value="HII59196.1"/>
    <property type="molecule type" value="Genomic_DNA"/>
</dbReference>
<dbReference type="AlphaFoldDB" id="A0A832WKP1"/>
<dbReference type="PANTHER" id="PTHR35902:SF3">
    <property type="entry name" value="NPCBM-ASSOCIATED, NEW3 DOMAIN OF ALPHA-GALACTOSIDASE"/>
    <property type="match status" value="1"/>
</dbReference>
<evidence type="ECO:0000256" key="1">
    <source>
        <dbReference type="SAM" id="Phobius"/>
    </source>
</evidence>
<keyword evidence="1" id="KW-1133">Transmembrane helix</keyword>